<keyword evidence="3" id="KW-1185">Reference proteome</keyword>
<organism evidence="2 3">
    <name type="scientific">Oceanobacillus aidingensis</name>
    <dbReference type="NCBI Taxonomy" id="645964"/>
    <lineage>
        <taxon>Bacteria</taxon>
        <taxon>Bacillati</taxon>
        <taxon>Bacillota</taxon>
        <taxon>Bacilli</taxon>
        <taxon>Bacillales</taxon>
        <taxon>Bacillaceae</taxon>
        <taxon>Oceanobacillus</taxon>
    </lineage>
</organism>
<gene>
    <name evidence="2" type="ORF">ACFO3P_11315</name>
</gene>
<dbReference type="EMBL" id="JBHSFT010000016">
    <property type="protein sequence ID" value="MFC4662764.1"/>
    <property type="molecule type" value="Genomic_DNA"/>
</dbReference>
<protein>
    <submittedName>
        <fullName evidence="2">Uncharacterized protein</fullName>
    </submittedName>
</protein>
<accession>A0ABV9JYC3</accession>
<dbReference type="RefSeq" id="WP_193064009.1">
    <property type="nucleotide sequence ID" value="NZ_JBHSFT010000016.1"/>
</dbReference>
<evidence type="ECO:0000313" key="3">
    <source>
        <dbReference type="Proteomes" id="UP001595988"/>
    </source>
</evidence>
<keyword evidence="1" id="KW-0812">Transmembrane</keyword>
<keyword evidence="1" id="KW-0472">Membrane</keyword>
<comment type="caution">
    <text evidence="2">The sequence shown here is derived from an EMBL/GenBank/DDBJ whole genome shotgun (WGS) entry which is preliminary data.</text>
</comment>
<reference evidence="3" key="1">
    <citation type="journal article" date="2019" name="Int. J. Syst. Evol. Microbiol.">
        <title>The Global Catalogue of Microorganisms (GCM) 10K type strain sequencing project: providing services to taxonomists for standard genome sequencing and annotation.</title>
        <authorList>
            <consortium name="The Broad Institute Genomics Platform"/>
            <consortium name="The Broad Institute Genome Sequencing Center for Infectious Disease"/>
            <person name="Wu L."/>
            <person name="Ma J."/>
        </authorList>
    </citation>
    <scope>NUCLEOTIDE SEQUENCE [LARGE SCALE GENOMIC DNA]</scope>
    <source>
        <strain evidence="3">CCUG 37257</strain>
    </source>
</reference>
<feature type="transmembrane region" description="Helical" evidence="1">
    <location>
        <begin position="12"/>
        <end position="34"/>
    </location>
</feature>
<dbReference type="Proteomes" id="UP001595988">
    <property type="component" value="Unassembled WGS sequence"/>
</dbReference>
<evidence type="ECO:0000256" key="1">
    <source>
        <dbReference type="SAM" id="Phobius"/>
    </source>
</evidence>
<name>A0ABV9JYC3_9BACI</name>
<evidence type="ECO:0000313" key="2">
    <source>
        <dbReference type="EMBL" id="MFC4662764.1"/>
    </source>
</evidence>
<sequence>MSKNKFEEHLDAAGIAFDLLLFLPIFVSNLAGIFSKDVFAENPLYFPAILSSIL</sequence>
<proteinExistence type="predicted"/>
<keyword evidence="1" id="KW-1133">Transmembrane helix</keyword>